<evidence type="ECO:0008006" key="4">
    <source>
        <dbReference type="Google" id="ProtNLM"/>
    </source>
</evidence>
<dbReference type="Proteomes" id="UP001597389">
    <property type="component" value="Unassembled WGS sequence"/>
</dbReference>
<proteinExistence type="predicted"/>
<reference evidence="3" key="1">
    <citation type="journal article" date="2019" name="Int. J. Syst. Evol. Microbiol.">
        <title>The Global Catalogue of Microorganisms (GCM) 10K type strain sequencing project: providing services to taxonomists for standard genome sequencing and annotation.</title>
        <authorList>
            <consortium name="The Broad Institute Genomics Platform"/>
            <consortium name="The Broad Institute Genome Sequencing Center for Infectious Disease"/>
            <person name="Wu L."/>
            <person name="Ma J."/>
        </authorList>
    </citation>
    <scope>NUCLEOTIDE SEQUENCE [LARGE SCALE GENOMIC DNA]</scope>
    <source>
        <strain evidence="3">CCUG 57942</strain>
    </source>
</reference>
<protein>
    <recommendedName>
        <fullName evidence="4">ATP-binding protein</fullName>
    </recommendedName>
</protein>
<dbReference type="EMBL" id="JBHUJB010000074">
    <property type="protein sequence ID" value="MFD2160269.1"/>
    <property type="molecule type" value="Genomic_DNA"/>
</dbReference>
<dbReference type="InterPro" id="IPR027417">
    <property type="entry name" value="P-loop_NTPase"/>
</dbReference>
<comment type="caution">
    <text evidence="2">The sequence shown here is derived from an EMBL/GenBank/DDBJ whole genome shotgun (WGS) entry which is preliminary data.</text>
</comment>
<organism evidence="2 3">
    <name type="scientific">Rubritalea tangerina</name>
    <dbReference type="NCBI Taxonomy" id="430798"/>
    <lineage>
        <taxon>Bacteria</taxon>
        <taxon>Pseudomonadati</taxon>
        <taxon>Verrucomicrobiota</taxon>
        <taxon>Verrucomicrobiia</taxon>
        <taxon>Verrucomicrobiales</taxon>
        <taxon>Rubritaleaceae</taxon>
        <taxon>Rubritalea</taxon>
    </lineage>
</organism>
<keyword evidence="1" id="KW-0472">Membrane</keyword>
<evidence type="ECO:0000256" key="1">
    <source>
        <dbReference type="SAM" id="Phobius"/>
    </source>
</evidence>
<keyword evidence="1" id="KW-1133">Transmembrane helix</keyword>
<evidence type="ECO:0000313" key="3">
    <source>
        <dbReference type="Proteomes" id="UP001597389"/>
    </source>
</evidence>
<dbReference type="RefSeq" id="WP_377085869.1">
    <property type="nucleotide sequence ID" value="NZ_JBHSJL010000008.1"/>
</dbReference>
<gene>
    <name evidence="2" type="ORF">ACFSW8_15305</name>
</gene>
<keyword evidence="1" id="KW-0812">Transmembrane</keyword>
<accession>A0ABW4ZEG8</accession>
<keyword evidence="3" id="KW-1185">Reference proteome</keyword>
<sequence>MTEIYGRDDEARQLLKHVASGQSVLVVGDAGLGKSAFLSWLAPALRELGPVCEAERTGPAFGSFLKVLFDFAHQRKWLKYEDWKSFGKVHRTNDEKAKQLVSVFAKHPETILIIDDNSTVTAGNRPWLEQLVDSCIVIAGIEPKHLLKAGTKRYWKRFVELLIEPLDSKSSAALLEDLIAQYEITADDSEAYRKRVLALAQGSPYELQRLTKQHSGKTVVRVSAIAKEAESLVDRDVKYVALAPLLLLFLVLLAGGRYLARARSDTDALVISGFAMVTLIILSPWIRRSLKPRSS</sequence>
<evidence type="ECO:0000313" key="2">
    <source>
        <dbReference type="EMBL" id="MFD2160269.1"/>
    </source>
</evidence>
<name>A0ABW4ZEG8_9BACT</name>
<feature type="transmembrane region" description="Helical" evidence="1">
    <location>
        <begin position="268"/>
        <end position="286"/>
    </location>
</feature>
<feature type="transmembrane region" description="Helical" evidence="1">
    <location>
        <begin position="239"/>
        <end position="256"/>
    </location>
</feature>
<dbReference type="Gene3D" id="3.40.50.300">
    <property type="entry name" value="P-loop containing nucleotide triphosphate hydrolases"/>
    <property type="match status" value="1"/>
</dbReference>
<dbReference type="SUPFAM" id="SSF52540">
    <property type="entry name" value="P-loop containing nucleoside triphosphate hydrolases"/>
    <property type="match status" value="1"/>
</dbReference>